<dbReference type="PANTHER" id="PTHR31087">
    <property type="match status" value="1"/>
</dbReference>
<sequence length="205" mass="22776">MAKIHPSSSSSLCSPLISSKREVFTIWMKSLVLNGYGCTVYDSQGLVVYRMDNYDCKSSHEVFFMDTAGNTLFKILKKKLGVFGQWRGYRSGDGLKEEEEEKKPWFTARKAFRVLKRSGGSWGITAMVGSGRDDHACFKIDASNDNKGYKIRNFAGELLAEVKRKETASGVVLGEDVLNLIIEPNSDQLLIMGLVVVCGLTSHSM</sequence>
<dbReference type="InterPro" id="IPR038595">
    <property type="entry name" value="LOR_sf"/>
</dbReference>
<proteinExistence type="inferred from homology"/>
<dbReference type="InterPro" id="IPR025659">
    <property type="entry name" value="Tubby-like_C"/>
</dbReference>
<dbReference type="InterPro" id="IPR007612">
    <property type="entry name" value="LOR"/>
</dbReference>
<organism evidence="2 3">
    <name type="scientific">Dioscorea zingiberensis</name>
    <dbReference type="NCBI Taxonomy" id="325984"/>
    <lineage>
        <taxon>Eukaryota</taxon>
        <taxon>Viridiplantae</taxon>
        <taxon>Streptophyta</taxon>
        <taxon>Embryophyta</taxon>
        <taxon>Tracheophyta</taxon>
        <taxon>Spermatophyta</taxon>
        <taxon>Magnoliopsida</taxon>
        <taxon>Liliopsida</taxon>
        <taxon>Dioscoreales</taxon>
        <taxon>Dioscoreaceae</taxon>
        <taxon>Dioscorea</taxon>
    </lineage>
</organism>
<dbReference type="AlphaFoldDB" id="A0A9D5HL73"/>
<evidence type="ECO:0000313" key="3">
    <source>
        <dbReference type="Proteomes" id="UP001085076"/>
    </source>
</evidence>
<comment type="similarity">
    <text evidence="1">Belongs to the LOR family.</text>
</comment>
<dbReference type="OrthoDB" id="652749at2759"/>
<reference evidence="2" key="1">
    <citation type="submission" date="2021-03" db="EMBL/GenBank/DDBJ databases">
        <authorList>
            <person name="Li Z."/>
            <person name="Yang C."/>
        </authorList>
    </citation>
    <scope>NUCLEOTIDE SEQUENCE</scope>
    <source>
        <strain evidence="2">Dzin_1.0</strain>
        <tissue evidence="2">Leaf</tissue>
    </source>
</reference>
<comment type="caution">
    <text evidence="2">The sequence shown here is derived from an EMBL/GenBank/DDBJ whole genome shotgun (WGS) entry which is preliminary data.</text>
</comment>
<dbReference type="Pfam" id="PF04525">
    <property type="entry name" value="LOR"/>
    <property type="match status" value="1"/>
</dbReference>
<dbReference type="PANTHER" id="PTHR31087:SF25">
    <property type="entry name" value="TRANSLATION INITIATION FACTOR 2B FAMILY PROTEIN, PUTATIVE, EXPRESSED-RELATED"/>
    <property type="match status" value="1"/>
</dbReference>
<dbReference type="Gene3D" id="2.40.160.200">
    <property type="entry name" value="LURP1-related"/>
    <property type="match status" value="1"/>
</dbReference>
<evidence type="ECO:0000313" key="2">
    <source>
        <dbReference type="EMBL" id="KAJ0980659.1"/>
    </source>
</evidence>
<accession>A0A9D5HL73</accession>
<dbReference type="EMBL" id="JAGGNH010000002">
    <property type="protein sequence ID" value="KAJ0980659.1"/>
    <property type="molecule type" value="Genomic_DNA"/>
</dbReference>
<gene>
    <name evidence="2" type="ORF">J5N97_008914</name>
</gene>
<name>A0A9D5HL73_9LILI</name>
<dbReference type="SUPFAM" id="SSF54518">
    <property type="entry name" value="Tubby C-terminal domain-like"/>
    <property type="match status" value="1"/>
</dbReference>
<protein>
    <submittedName>
        <fullName evidence="2">Uncharacterized protein</fullName>
    </submittedName>
</protein>
<keyword evidence="3" id="KW-1185">Reference proteome</keyword>
<reference evidence="2" key="2">
    <citation type="journal article" date="2022" name="Hortic Res">
        <title>The genome of Dioscorea zingiberensis sheds light on the biosynthesis, origin and evolution of the medicinally important diosgenin saponins.</title>
        <authorList>
            <person name="Li Y."/>
            <person name="Tan C."/>
            <person name="Li Z."/>
            <person name="Guo J."/>
            <person name="Li S."/>
            <person name="Chen X."/>
            <person name="Wang C."/>
            <person name="Dai X."/>
            <person name="Yang H."/>
            <person name="Song W."/>
            <person name="Hou L."/>
            <person name="Xu J."/>
            <person name="Tong Z."/>
            <person name="Xu A."/>
            <person name="Yuan X."/>
            <person name="Wang W."/>
            <person name="Yang Q."/>
            <person name="Chen L."/>
            <person name="Sun Z."/>
            <person name="Wang K."/>
            <person name="Pan B."/>
            <person name="Chen J."/>
            <person name="Bao Y."/>
            <person name="Liu F."/>
            <person name="Qi X."/>
            <person name="Gang D.R."/>
            <person name="Wen J."/>
            <person name="Li J."/>
        </authorList>
    </citation>
    <scope>NUCLEOTIDE SEQUENCE</scope>
    <source>
        <strain evidence="2">Dzin_1.0</strain>
    </source>
</reference>
<dbReference type="Proteomes" id="UP001085076">
    <property type="component" value="Miscellaneous, Linkage group lg02"/>
</dbReference>
<evidence type="ECO:0000256" key="1">
    <source>
        <dbReference type="ARBA" id="ARBA00005437"/>
    </source>
</evidence>